<sequence length="101" mass="11496">MSSEFAKENTVASSEEKRNPFSFQNRFRFYLAARGVTGSSPLSTFPSKMKSSFVAKCESQLYETRENCFYINGVGGFYLCLQIRLLPHFHSSQLLETVECS</sequence>
<dbReference type="EMBL" id="BGPR01081125">
    <property type="protein sequence ID" value="GBL81666.1"/>
    <property type="molecule type" value="Genomic_DNA"/>
</dbReference>
<comment type="caution">
    <text evidence="1">The sequence shown here is derived from an EMBL/GenBank/DDBJ whole genome shotgun (WGS) entry which is preliminary data.</text>
</comment>
<dbReference type="Proteomes" id="UP000499080">
    <property type="component" value="Unassembled WGS sequence"/>
</dbReference>
<proteinExistence type="predicted"/>
<keyword evidence="2" id="KW-1185">Reference proteome</keyword>
<reference evidence="1 2" key="1">
    <citation type="journal article" date="2019" name="Sci. Rep.">
        <title>Orb-weaving spider Araneus ventricosus genome elucidates the spidroin gene catalogue.</title>
        <authorList>
            <person name="Kono N."/>
            <person name="Nakamura H."/>
            <person name="Ohtoshi R."/>
            <person name="Moran D.A.P."/>
            <person name="Shinohara A."/>
            <person name="Yoshida Y."/>
            <person name="Fujiwara M."/>
            <person name="Mori M."/>
            <person name="Tomita M."/>
            <person name="Arakawa K."/>
        </authorList>
    </citation>
    <scope>NUCLEOTIDE SEQUENCE [LARGE SCALE GENOMIC DNA]</scope>
</reference>
<name>A0A4Y2AR53_ARAVE</name>
<accession>A0A4Y2AR53</accession>
<evidence type="ECO:0000313" key="2">
    <source>
        <dbReference type="Proteomes" id="UP000499080"/>
    </source>
</evidence>
<organism evidence="1 2">
    <name type="scientific">Araneus ventricosus</name>
    <name type="common">Orbweaver spider</name>
    <name type="synonym">Epeira ventricosa</name>
    <dbReference type="NCBI Taxonomy" id="182803"/>
    <lineage>
        <taxon>Eukaryota</taxon>
        <taxon>Metazoa</taxon>
        <taxon>Ecdysozoa</taxon>
        <taxon>Arthropoda</taxon>
        <taxon>Chelicerata</taxon>
        <taxon>Arachnida</taxon>
        <taxon>Araneae</taxon>
        <taxon>Araneomorphae</taxon>
        <taxon>Entelegynae</taxon>
        <taxon>Araneoidea</taxon>
        <taxon>Araneidae</taxon>
        <taxon>Araneus</taxon>
    </lineage>
</organism>
<dbReference type="AlphaFoldDB" id="A0A4Y2AR53"/>
<protein>
    <submittedName>
        <fullName evidence="1">Uncharacterized protein</fullName>
    </submittedName>
</protein>
<evidence type="ECO:0000313" key="1">
    <source>
        <dbReference type="EMBL" id="GBL81666.1"/>
    </source>
</evidence>
<gene>
    <name evidence="1" type="ORF">AVEN_61798_1</name>
</gene>